<feature type="active site" description="Charge relay system" evidence="5">
    <location>
        <position position="404"/>
    </location>
</feature>
<dbReference type="PROSITE" id="PS51892">
    <property type="entry name" value="SUBTILASE"/>
    <property type="match status" value="1"/>
</dbReference>
<dbReference type="Gene3D" id="2.120.10.80">
    <property type="entry name" value="Kelch-type beta propeller"/>
    <property type="match status" value="2"/>
</dbReference>
<evidence type="ECO:0000256" key="2">
    <source>
        <dbReference type="ARBA" id="ARBA00022670"/>
    </source>
</evidence>
<dbReference type="InterPro" id="IPR008969">
    <property type="entry name" value="CarboxyPept-like_regulatory"/>
</dbReference>
<evidence type="ECO:0000256" key="5">
    <source>
        <dbReference type="PROSITE-ProRule" id="PRU01240"/>
    </source>
</evidence>
<evidence type="ECO:0000313" key="9">
    <source>
        <dbReference type="Proteomes" id="UP000680866"/>
    </source>
</evidence>
<reference evidence="8" key="1">
    <citation type="submission" date="2020-08" db="EMBL/GenBank/DDBJ databases">
        <title>Whole genome shotgun sequence of Polymorphospora rubra NBRC 101157.</title>
        <authorList>
            <person name="Komaki H."/>
            <person name="Tamura T."/>
        </authorList>
    </citation>
    <scope>NUCLEOTIDE SEQUENCE</scope>
    <source>
        <strain evidence="8">NBRC 101157</strain>
    </source>
</reference>
<dbReference type="PROSITE" id="PS00138">
    <property type="entry name" value="SUBTILASE_SER"/>
    <property type="match status" value="1"/>
</dbReference>
<feature type="active site" description="Charge relay system" evidence="5">
    <location>
        <position position="231"/>
    </location>
</feature>
<dbReference type="SUPFAM" id="SSF52743">
    <property type="entry name" value="Subtilisin-like"/>
    <property type="match status" value="1"/>
</dbReference>
<evidence type="ECO:0000259" key="7">
    <source>
        <dbReference type="Pfam" id="PF00082"/>
    </source>
</evidence>
<feature type="active site" description="Charge relay system" evidence="5">
    <location>
        <position position="184"/>
    </location>
</feature>
<organism evidence="8 9">
    <name type="scientific">Polymorphospora rubra</name>
    <dbReference type="NCBI Taxonomy" id="338584"/>
    <lineage>
        <taxon>Bacteria</taxon>
        <taxon>Bacillati</taxon>
        <taxon>Actinomycetota</taxon>
        <taxon>Actinomycetes</taxon>
        <taxon>Micromonosporales</taxon>
        <taxon>Micromonosporaceae</taxon>
        <taxon>Polymorphospora</taxon>
    </lineage>
</organism>
<dbReference type="InterPro" id="IPR013320">
    <property type="entry name" value="ConA-like_dom_sf"/>
</dbReference>
<feature type="chain" id="PRO_5033007014" description="Peptidase S8/S53 domain-containing protein" evidence="6">
    <location>
        <begin position="26"/>
        <end position="1450"/>
    </location>
</feature>
<dbReference type="InterPro" id="IPR050131">
    <property type="entry name" value="Peptidase_S8_subtilisin-like"/>
</dbReference>
<dbReference type="SUPFAM" id="SSF117281">
    <property type="entry name" value="Kelch motif"/>
    <property type="match status" value="1"/>
</dbReference>
<accession>A0A810N326</accession>
<dbReference type="KEGG" id="pry:Prubr_31290"/>
<keyword evidence="9" id="KW-1185">Reference proteome</keyword>
<protein>
    <recommendedName>
        <fullName evidence="7">Peptidase S8/S53 domain-containing protein</fullName>
    </recommendedName>
</protein>
<dbReference type="InterPro" id="IPR000209">
    <property type="entry name" value="Peptidase_S8/S53_dom"/>
</dbReference>
<dbReference type="Gene3D" id="3.40.50.200">
    <property type="entry name" value="Peptidase S8/S53 domain"/>
    <property type="match status" value="1"/>
</dbReference>
<comment type="similarity">
    <text evidence="1 5">Belongs to the peptidase S8 family.</text>
</comment>
<keyword evidence="2 5" id="KW-0645">Protease</keyword>
<keyword evidence="3 5" id="KW-0378">Hydrolase</keyword>
<gene>
    <name evidence="8" type="ORF">Prubr_31290</name>
</gene>
<dbReference type="PANTHER" id="PTHR43806">
    <property type="entry name" value="PEPTIDASE S8"/>
    <property type="match status" value="1"/>
</dbReference>
<dbReference type="PRINTS" id="PR00723">
    <property type="entry name" value="SUBTILISIN"/>
</dbReference>
<dbReference type="Pfam" id="PF24681">
    <property type="entry name" value="Kelch_KLHDC2_KLHL20_DRC7"/>
    <property type="match status" value="1"/>
</dbReference>
<dbReference type="Gene3D" id="2.60.40.1120">
    <property type="entry name" value="Carboxypeptidase-like, regulatory domain"/>
    <property type="match status" value="4"/>
</dbReference>
<evidence type="ECO:0000256" key="3">
    <source>
        <dbReference type="ARBA" id="ARBA00022801"/>
    </source>
</evidence>
<dbReference type="PANTHER" id="PTHR43806:SF11">
    <property type="entry name" value="CEREVISIN-RELATED"/>
    <property type="match status" value="1"/>
</dbReference>
<dbReference type="Gene3D" id="2.60.120.200">
    <property type="match status" value="1"/>
</dbReference>
<dbReference type="Proteomes" id="UP000680866">
    <property type="component" value="Chromosome"/>
</dbReference>
<dbReference type="InterPro" id="IPR013784">
    <property type="entry name" value="Carb-bd-like_fold"/>
</dbReference>
<evidence type="ECO:0000256" key="1">
    <source>
        <dbReference type="ARBA" id="ARBA00011073"/>
    </source>
</evidence>
<dbReference type="NCBIfam" id="NF038128">
    <property type="entry name" value="choice_anch_J"/>
    <property type="match status" value="1"/>
</dbReference>
<dbReference type="SMART" id="SM00612">
    <property type="entry name" value="Kelch"/>
    <property type="match status" value="4"/>
</dbReference>
<dbReference type="Pfam" id="PF00082">
    <property type="entry name" value="Peptidase_S8"/>
    <property type="match status" value="1"/>
</dbReference>
<keyword evidence="4 5" id="KW-0720">Serine protease</keyword>
<keyword evidence="6" id="KW-0732">Signal</keyword>
<dbReference type="InterPro" id="IPR015500">
    <property type="entry name" value="Peptidase_S8_subtilisin-rel"/>
</dbReference>
<evidence type="ECO:0000256" key="6">
    <source>
        <dbReference type="SAM" id="SignalP"/>
    </source>
</evidence>
<feature type="signal peptide" evidence="6">
    <location>
        <begin position="1"/>
        <end position="25"/>
    </location>
</feature>
<dbReference type="Pfam" id="PF13620">
    <property type="entry name" value="CarboxypepD_reg"/>
    <property type="match status" value="1"/>
</dbReference>
<evidence type="ECO:0000313" key="8">
    <source>
        <dbReference type="EMBL" id="BCJ66108.1"/>
    </source>
</evidence>
<dbReference type="SUPFAM" id="SSF49464">
    <property type="entry name" value="Carboxypeptidase regulatory domain-like"/>
    <property type="match status" value="3"/>
</dbReference>
<proteinExistence type="inferred from homology"/>
<evidence type="ECO:0000256" key="4">
    <source>
        <dbReference type="ARBA" id="ARBA00022825"/>
    </source>
</evidence>
<dbReference type="InterPro" id="IPR006652">
    <property type="entry name" value="Kelch_1"/>
</dbReference>
<dbReference type="EMBL" id="AP023359">
    <property type="protein sequence ID" value="BCJ66108.1"/>
    <property type="molecule type" value="Genomic_DNA"/>
</dbReference>
<dbReference type="InterPro" id="IPR023828">
    <property type="entry name" value="Peptidase_S8_Ser-AS"/>
</dbReference>
<dbReference type="GO" id="GO:0006508">
    <property type="term" value="P:proteolysis"/>
    <property type="evidence" value="ECO:0007669"/>
    <property type="project" value="UniProtKB-KW"/>
</dbReference>
<dbReference type="GO" id="GO:0030246">
    <property type="term" value="F:carbohydrate binding"/>
    <property type="evidence" value="ECO:0007669"/>
    <property type="project" value="InterPro"/>
</dbReference>
<name>A0A810N326_9ACTN</name>
<dbReference type="SUPFAM" id="SSF49452">
    <property type="entry name" value="Starch-binding domain-like"/>
    <property type="match status" value="1"/>
</dbReference>
<sequence length="1450" mass="149089">MVTRSTAVAAAILLALTGTPGVASAAPKAEVSAELAAELAREGSAEFTVYLKERAQLGGAARLSTSDARAVETYRQLTDTATRTQRGLRAELDERKVPYQAFWIANALRVTGDKALVDAIAARPEVESIEPARTYELVEPERSPATAARSGTEAVEWNITNVEAPRVWSEYGVRGEGVVIGSIDSGAQFDHPALVNSYRGNLGNGTFDHNYNWFDPSNICPGDVPCDNNDHGTHTMGTMTGDDGGDNQIGVAPGAKWMTAKGCESRSCSDAALLASGQWMLAPTDLNGQNPRPDLHADIINNSWGGGGGDEWYLQTVAAWRAVGMFPVFSAGNSGPGCNTTGSPGDYPISYAVGAYDVNNNIGSLSSRGSSAVDGGIKPNIAAPGINVRSAVDGNGYAAFNGTSMAAPHVSGTIALIWSAAPSLIGDLDATQALLDDTAIDVNATTCGGTPQNNNTFGEGRLNTYQAVTAAPRGPVGRVSGTVTSAGDPVVGANVVSGARSTVTGPDGRYALNLPAGDHDVTVSAYGYGSQTATVTVTEGSAVTRDFTLTAAPVVTVSGKVTDGSGHGYPLYAKIEVAGRPGGPVFTNPVTGQYSFTVAGDTDYRFTTTVQYPGYQTVVRDVTVGSAAQTVDFAVQVDPACTAAGYSASFGAPLTSESFDATTTPAGWSVVNRTASGGWVFNDPGLRGNLTGGTGNFAIIDSDRLGSGNTQDTDLISPPIDLSDATGPYLRFNSDFRAVGSTNTADVDVSIDGGTTWVNVWHQTTSRRGPTIEEISLAPAAGAEEALIRFRYKGTWAWWWQVDDVQVVNRTCSPEPGGLVVGFVNDPNTTSAVNGATVTSVNEPLDKGVSAATPDDPNIGDGFYWLFSSLTGSQPFSASRSPYQPHDRNVTVAANGVVRADFNLRSGRLTVSPTSIESHQPYGSARTTTVTVKNTGGAPATVGFIERTGNFDLLGRQGAVLAEHQMKGISKAATGTAYPAAPGVTGAAPAVDEAWTGIANYPASVFDNAAATLDGKVYSVGGGSGTGNERKGWVYDPDTNAWAALPDMPNARAKPSAAAVGGKLYVIGGWGPSGTPVASVDVFDPTAGTWSTLSGVTNPAPRSAAGTAVVDGKVILVGGCADSACTDSNDTVVFDPAASAFSTRADYPLAVAWMSCGGIGGKAYCAGGAGTSEYTDAYSYDPGADQWSPLPDMPIDLWGAQGTAAGGLLVLAGGVTAASTTVTNRTIAYDPAAAEWLNLPNAQFARYRGAAACGAYKIGGSPSSFVGSNNSEALGGLDLCDGAGDVSWLTTDPTEFTLAPGESKKVKVTLTASAAAGVEQPGTYTAELGIVSNTAYPVPAIGVEMNVSPPTNWGKVQGTVIGVTCAGVEVGVAATVRLNSLNTPGVGYTLTSGGNGTYAYWVQRGRYEVIVAKDGWIPQAVRIQVQPGFVTTSDFTLAPSSPCAPRLGGI</sequence>
<dbReference type="InterPro" id="IPR033857">
    <property type="entry name" value="Bacillopeptidase_F"/>
</dbReference>
<dbReference type="InterPro" id="IPR036852">
    <property type="entry name" value="Peptidase_S8/S53_dom_sf"/>
</dbReference>
<dbReference type="SUPFAM" id="SSF49899">
    <property type="entry name" value="Concanavalin A-like lectins/glucanases"/>
    <property type="match status" value="1"/>
</dbReference>
<dbReference type="GO" id="GO:0004252">
    <property type="term" value="F:serine-type endopeptidase activity"/>
    <property type="evidence" value="ECO:0007669"/>
    <property type="project" value="UniProtKB-UniRule"/>
</dbReference>
<feature type="domain" description="Peptidase S8/S53" evidence="7">
    <location>
        <begin position="175"/>
        <end position="460"/>
    </location>
</feature>
<dbReference type="CDD" id="cd07481">
    <property type="entry name" value="Peptidases_S8_BacillopeptidaseF-like"/>
    <property type="match status" value="1"/>
</dbReference>
<dbReference type="InterPro" id="IPR015915">
    <property type="entry name" value="Kelch-typ_b-propeller"/>
</dbReference>